<evidence type="ECO:0000256" key="1">
    <source>
        <dbReference type="SAM" id="Phobius"/>
    </source>
</evidence>
<dbReference type="Proteomes" id="UP000605784">
    <property type="component" value="Unassembled WGS sequence"/>
</dbReference>
<keyword evidence="1" id="KW-0812">Transmembrane</keyword>
<keyword evidence="3" id="KW-1185">Reference proteome</keyword>
<dbReference type="InterPro" id="IPR010262">
    <property type="entry name" value="Arylsulfotransferase_bact"/>
</dbReference>
<evidence type="ECO:0000313" key="2">
    <source>
        <dbReference type="EMBL" id="GGN84794.1"/>
    </source>
</evidence>
<proteinExistence type="predicted"/>
<dbReference type="PANTHER" id="PTHR35340">
    <property type="entry name" value="PQQ ENZYME REPEAT PROTEIN-RELATED"/>
    <property type="match status" value="1"/>
</dbReference>
<dbReference type="PANTHER" id="PTHR35340:SF5">
    <property type="entry name" value="ASST-DOMAIN-CONTAINING PROTEIN"/>
    <property type="match status" value="1"/>
</dbReference>
<dbReference type="Pfam" id="PF05935">
    <property type="entry name" value="Arylsulfotrans"/>
    <property type="match status" value="1"/>
</dbReference>
<reference evidence="2" key="1">
    <citation type="journal article" date="2014" name="Int. J. Syst. Evol. Microbiol.">
        <title>Complete genome sequence of Corynebacterium casei LMG S-19264T (=DSM 44701T), isolated from a smear-ripened cheese.</title>
        <authorList>
            <consortium name="US DOE Joint Genome Institute (JGI-PGF)"/>
            <person name="Walter F."/>
            <person name="Albersmeier A."/>
            <person name="Kalinowski J."/>
            <person name="Ruckert C."/>
        </authorList>
    </citation>
    <scope>NUCLEOTIDE SEQUENCE</scope>
    <source>
        <strain evidence="2">JCM 17820</strain>
    </source>
</reference>
<reference evidence="2" key="2">
    <citation type="submission" date="2020-09" db="EMBL/GenBank/DDBJ databases">
        <authorList>
            <person name="Sun Q."/>
            <person name="Ohkuma M."/>
        </authorList>
    </citation>
    <scope>NUCLEOTIDE SEQUENCE</scope>
    <source>
        <strain evidence="2">JCM 17820</strain>
    </source>
</reference>
<dbReference type="InterPro" id="IPR011042">
    <property type="entry name" value="6-blade_b-propeller_TolB-like"/>
</dbReference>
<dbReference type="SUPFAM" id="SSF101898">
    <property type="entry name" value="NHL repeat"/>
    <property type="match status" value="1"/>
</dbReference>
<dbReference type="AlphaFoldDB" id="A0A830GG82"/>
<dbReference type="GO" id="GO:0004062">
    <property type="term" value="F:aryl sulfotransferase activity"/>
    <property type="evidence" value="ECO:0007669"/>
    <property type="project" value="InterPro"/>
</dbReference>
<dbReference type="Gene3D" id="2.120.10.30">
    <property type="entry name" value="TolB, C-terminal domain"/>
    <property type="match status" value="1"/>
</dbReference>
<evidence type="ECO:0008006" key="4">
    <source>
        <dbReference type="Google" id="ProtNLM"/>
    </source>
</evidence>
<keyword evidence="1" id="KW-0472">Membrane</keyword>
<evidence type="ECO:0000313" key="3">
    <source>
        <dbReference type="Proteomes" id="UP000605784"/>
    </source>
</evidence>
<protein>
    <recommendedName>
        <fullName evidence="4">Arylsulfotransferase (ASST)</fullName>
    </recommendedName>
</protein>
<keyword evidence="1" id="KW-1133">Transmembrane helix</keyword>
<dbReference type="InterPro" id="IPR053143">
    <property type="entry name" value="Arylsulfate_ST"/>
</dbReference>
<accession>A0A830GG82</accession>
<dbReference type="RefSeq" id="WP_188993495.1">
    <property type="nucleotide sequence ID" value="NZ_BMOU01000001.1"/>
</dbReference>
<comment type="caution">
    <text evidence="2">The sequence shown here is derived from an EMBL/GenBank/DDBJ whole genome shotgun (WGS) entry which is preliminary data.</text>
</comment>
<dbReference type="EMBL" id="BMOU01000001">
    <property type="protein sequence ID" value="GGN84794.1"/>
    <property type="molecule type" value="Genomic_DNA"/>
</dbReference>
<name>A0A830GG82_9EURY</name>
<sequence length="467" mass="51836">MLSSRPPRRLLIRGVVLLVVVALLTPSVVSALTYEPSDSEALQRGTVTDAAEGQTVVSTQGYTFRGNTNPKKPARLVALDERGGLNWTYQSRQGADAWFFDVDPLPNGNLLVVSPRSGNTLVYELDPETNEREWEQLLPYEDTHDVDKLNDTALVVSHMRAWNESQQVSNDEIVVYNLTTESVTWRWRYRNHFPNSTDGGMNDDWTHSNDVDPVGDDQFLVSPRNFDQVLLINRTTKDIDRRLGEDDNYSVMREQHNPDYLEGEDGTPTILVADSGNNRVVEYAYTNGTWTRTWSVGSDSLNWPRDADRLPNGNTLITDTLNHRVIEVTPTGEIVWEYYATWGPYDAERVAHGDGSNGPTIREQNATGTYEITGSAGLVAGSGQQTSVGTFITATAAGTPLSGVGEELGTLWGHYAPWLRPVWMSGWDLFYAALAGLLLVGWLLTEVGVYGYRWASARSTAGRATGR</sequence>
<gene>
    <name evidence="2" type="ORF">GCM10009030_00700</name>
</gene>
<feature type="transmembrane region" description="Helical" evidence="1">
    <location>
        <begin position="429"/>
        <end position="452"/>
    </location>
</feature>
<organism evidence="2 3">
    <name type="scientific">Haloarcula pellucida</name>
    <dbReference type="NCBI Taxonomy" id="1427151"/>
    <lineage>
        <taxon>Archaea</taxon>
        <taxon>Methanobacteriati</taxon>
        <taxon>Methanobacteriota</taxon>
        <taxon>Stenosarchaea group</taxon>
        <taxon>Halobacteria</taxon>
        <taxon>Halobacteriales</taxon>
        <taxon>Haloarculaceae</taxon>
        <taxon>Haloarcula</taxon>
    </lineage>
</organism>